<name>A0ABW4MG18_9SPHN</name>
<organism evidence="2 3">
    <name type="scientific">Sphingorhabdus buctiana</name>
    <dbReference type="NCBI Taxonomy" id="1508805"/>
    <lineage>
        <taxon>Bacteria</taxon>
        <taxon>Pseudomonadati</taxon>
        <taxon>Pseudomonadota</taxon>
        <taxon>Alphaproteobacteria</taxon>
        <taxon>Sphingomonadales</taxon>
        <taxon>Sphingomonadaceae</taxon>
        <taxon>Sphingorhabdus</taxon>
    </lineage>
</organism>
<keyword evidence="1" id="KW-0812">Transmembrane</keyword>
<feature type="transmembrane region" description="Helical" evidence="1">
    <location>
        <begin position="43"/>
        <end position="60"/>
    </location>
</feature>
<gene>
    <name evidence="2" type="ORF">ACFSAG_10760</name>
</gene>
<keyword evidence="3" id="KW-1185">Reference proteome</keyword>
<dbReference type="Proteomes" id="UP001597215">
    <property type="component" value="Unassembled WGS sequence"/>
</dbReference>
<accession>A0ABW4MG18</accession>
<keyword evidence="1" id="KW-1133">Transmembrane helix</keyword>
<reference evidence="3" key="1">
    <citation type="journal article" date="2019" name="Int. J. Syst. Evol. Microbiol.">
        <title>The Global Catalogue of Microorganisms (GCM) 10K type strain sequencing project: providing services to taxonomists for standard genome sequencing and annotation.</title>
        <authorList>
            <consortium name="The Broad Institute Genomics Platform"/>
            <consortium name="The Broad Institute Genome Sequencing Center for Infectious Disease"/>
            <person name="Wu L."/>
            <person name="Ma J."/>
        </authorList>
    </citation>
    <scope>NUCLEOTIDE SEQUENCE [LARGE SCALE GENOMIC DNA]</scope>
    <source>
        <strain evidence="3">CGMCC 1.12449</strain>
    </source>
</reference>
<dbReference type="EMBL" id="JBHUEL010000010">
    <property type="protein sequence ID" value="MFD1767320.1"/>
    <property type="molecule type" value="Genomic_DNA"/>
</dbReference>
<evidence type="ECO:0000313" key="3">
    <source>
        <dbReference type="Proteomes" id="UP001597215"/>
    </source>
</evidence>
<evidence type="ECO:0000256" key="1">
    <source>
        <dbReference type="SAM" id="Phobius"/>
    </source>
</evidence>
<protein>
    <recommendedName>
        <fullName evidence="4">Sulfite exporter TauE/SafE family protein</fullName>
    </recommendedName>
</protein>
<keyword evidence="1" id="KW-0472">Membrane</keyword>
<evidence type="ECO:0000313" key="2">
    <source>
        <dbReference type="EMBL" id="MFD1767320.1"/>
    </source>
</evidence>
<sequence length="71" mass="7363">MLDPVPFSVMLLAAAALYAAVGHGGASAYLALMALTGFAPEQMRPLALVLNLFVSAIAFIQSRHNSGSENS</sequence>
<comment type="caution">
    <text evidence="2">The sequence shown here is derived from an EMBL/GenBank/DDBJ whole genome shotgun (WGS) entry which is preliminary data.</text>
</comment>
<evidence type="ECO:0008006" key="4">
    <source>
        <dbReference type="Google" id="ProtNLM"/>
    </source>
</evidence>
<dbReference type="RefSeq" id="WP_381515347.1">
    <property type="nucleotide sequence ID" value="NZ_JBHUEL010000010.1"/>
</dbReference>
<proteinExistence type="predicted"/>